<evidence type="ECO:0000256" key="4">
    <source>
        <dbReference type="ARBA" id="ARBA00022605"/>
    </source>
</evidence>
<evidence type="ECO:0000256" key="2">
    <source>
        <dbReference type="ARBA" id="ARBA00005169"/>
    </source>
</evidence>
<feature type="domain" description="Phosphoribosyl-AMP cyclohydrolase" evidence="8">
    <location>
        <begin position="27"/>
        <end position="100"/>
    </location>
</feature>
<evidence type="ECO:0000256" key="5">
    <source>
        <dbReference type="ARBA" id="ARBA00022801"/>
    </source>
</evidence>
<comment type="caution">
    <text evidence="9">The sequence shown here is derived from an EMBL/GenBank/DDBJ whole genome shotgun (WGS) entry which is preliminary data.</text>
</comment>
<dbReference type="Gene3D" id="3.10.20.810">
    <property type="entry name" value="Phosphoribosyl-AMP cyclohydrolase"/>
    <property type="match status" value="1"/>
</dbReference>
<dbReference type="EMBL" id="JAUDCG010000009">
    <property type="protein sequence ID" value="MDM8156599.1"/>
    <property type="molecule type" value="Genomic_DNA"/>
</dbReference>
<comment type="cofactor">
    <cofactor evidence="7">
        <name>Mg(2+)</name>
        <dbReference type="ChEBI" id="CHEBI:18420"/>
    </cofactor>
    <text evidence="7">Binds 1 Mg(2+) ion per subunit.</text>
</comment>
<dbReference type="PANTHER" id="PTHR42945:SF1">
    <property type="entry name" value="HISTIDINE BIOSYNTHESIS BIFUNCTIONAL PROTEIN HIS7"/>
    <property type="match status" value="1"/>
</dbReference>
<dbReference type="Pfam" id="PF01502">
    <property type="entry name" value="PRA-CH"/>
    <property type="match status" value="1"/>
</dbReference>
<keyword evidence="7" id="KW-0460">Magnesium</keyword>
<feature type="binding site" evidence="7">
    <location>
        <position position="74"/>
    </location>
    <ligand>
        <name>Mg(2+)</name>
        <dbReference type="ChEBI" id="CHEBI:18420"/>
    </ligand>
</feature>
<reference evidence="9 10" key="3">
    <citation type="submission" date="2023-06" db="EMBL/GenBank/DDBJ databases">
        <authorList>
            <person name="Zeman M."/>
            <person name="Kubasova T."/>
            <person name="Jahodarova E."/>
            <person name="Nykrynova M."/>
            <person name="Rychlik I."/>
        </authorList>
    </citation>
    <scope>NUCLEOTIDE SEQUENCE [LARGE SCALE GENOMIC DNA]</scope>
    <source>
        <strain evidence="9 10">ET39</strain>
    </source>
</reference>
<keyword evidence="5 7" id="KW-0378">Hydrolase</keyword>
<feature type="binding site" evidence="7">
    <location>
        <position position="78"/>
    </location>
    <ligand>
        <name>Mg(2+)</name>
        <dbReference type="ChEBI" id="CHEBI:18420"/>
    </ligand>
</feature>
<evidence type="ECO:0000259" key="8">
    <source>
        <dbReference type="Pfam" id="PF01502"/>
    </source>
</evidence>
<evidence type="ECO:0000256" key="3">
    <source>
        <dbReference type="ARBA" id="ARBA00022490"/>
    </source>
</evidence>
<accession>A0ABT7UAD7</accession>
<dbReference type="GO" id="GO:0004635">
    <property type="term" value="F:phosphoribosyl-AMP cyclohydrolase activity"/>
    <property type="evidence" value="ECO:0007669"/>
    <property type="project" value="UniProtKB-EC"/>
</dbReference>
<comment type="catalytic activity">
    <reaction evidence="1 7">
        <text>1-(5-phospho-beta-D-ribosyl)-5'-AMP + H2O = 1-(5-phospho-beta-D-ribosyl)-5-[(5-phospho-beta-D-ribosylamino)methylideneamino]imidazole-4-carboxamide</text>
        <dbReference type="Rhea" id="RHEA:20049"/>
        <dbReference type="ChEBI" id="CHEBI:15377"/>
        <dbReference type="ChEBI" id="CHEBI:58435"/>
        <dbReference type="ChEBI" id="CHEBI:59457"/>
        <dbReference type="EC" id="3.5.4.19"/>
    </reaction>
</comment>
<evidence type="ECO:0000256" key="1">
    <source>
        <dbReference type="ARBA" id="ARBA00000024"/>
    </source>
</evidence>
<feature type="binding site" evidence="7">
    <location>
        <position position="75"/>
    </location>
    <ligand>
        <name>Zn(2+)</name>
        <dbReference type="ChEBI" id="CHEBI:29105"/>
        <note>ligand shared between dimeric partners</note>
    </ligand>
</feature>
<evidence type="ECO:0000256" key="6">
    <source>
        <dbReference type="ARBA" id="ARBA00023102"/>
    </source>
</evidence>
<comment type="similarity">
    <text evidence="7">Belongs to the PRA-CH family.</text>
</comment>
<dbReference type="InterPro" id="IPR026660">
    <property type="entry name" value="PRA-CH"/>
</dbReference>
<comment type="function">
    <text evidence="7">Catalyzes the hydrolysis of the adenine ring of phosphoribosyl-AMP.</text>
</comment>
<dbReference type="NCBIfam" id="NF000768">
    <property type="entry name" value="PRK00051.1"/>
    <property type="match status" value="1"/>
</dbReference>
<proteinExistence type="inferred from homology"/>
<keyword evidence="10" id="KW-1185">Reference proteome</keyword>
<evidence type="ECO:0000313" key="9">
    <source>
        <dbReference type="EMBL" id="MDM8156599.1"/>
    </source>
</evidence>
<keyword evidence="4 7" id="KW-0028">Amino-acid biosynthesis</keyword>
<feature type="binding site" evidence="7">
    <location>
        <position position="98"/>
    </location>
    <ligand>
        <name>Zn(2+)</name>
        <dbReference type="ChEBI" id="CHEBI:29105"/>
        <note>ligand shared between dimeric partners</note>
    </ligand>
</feature>
<organism evidence="9 10">
    <name type="scientific">Amedibacillus dolichus</name>
    <dbReference type="NCBI Taxonomy" id="31971"/>
    <lineage>
        <taxon>Bacteria</taxon>
        <taxon>Bacillati</taxon>
        <taxon>Bacillota</taxon>
        <taxon>Erysipelotrichia</taxon>
        <taxon>Erysipelotrichales</taxon>
        <taxon>Erysipelotrichaceae</taxon>
        <taxon>Amedibacillus</taxon>
    </lineage>
</organism>
<protein>
    <recommendedName>
        <fullName evidence="7">Phosphoribosyl-AMP cyclohydrolase</fullName>
        <shortName evidence="7">PRA-CH</shortName>
        <ecNumber evidence="7">3.5.4.19</ecNumber>
    </recommendedName>
</protein>
<dbReference type="InterPro" id="IPR002496">
    <property type="entry name" value="PRib_AMP_CycHydrolase_dom"/>
</dbReference>
<feature type="binding site" evidence="7">
    <location>
        <position position="91"/>
    </location>
    <ligand>
        <name>Zn(2+)</name>
        <dbReference type="ChEBI" id="CHEBI:29105"/>
        <note>ligand shared between dimeric partners</note>
    </ligand>
</feature>
<keyword evidence="3 7" id="KW-0963">Cytoplasm</keyword>
<dbReference type="HAMAP" id="MF_01021">
    <property type="entry name" value="HisI"/>
    <property type="match status" value="1"/>
</dbReference>
<keyword evidence="7" id="KW-0479">Metal-binding</keyword>
<evidence type="ECO:0000256" key="7">
    <source>
        <dbReference type="HAMAP-Rule" id="MF_01021"/>
    </source>
</evidence>
<comment type="subunit">
    <text evidence="7">Homodimer.</text>
</comment>
<dbReference type="InterPro" id="IPR038019">
    <property type="entry name" value="PRib_AMP_CycHydrolase_sf"/>
</dbReference>
<name>A0ABT7UAD7_9FIRM</name>
<sequence length="113" mass="12720">METIDFEKQGGLIPAIVQDVNDGTVLMLAYMSRESLQLTLEKGLACYYSRSRHSLWLKGETSGHFQHVKKIEVDCDADTILLQVEQEGAACHTGARSCFYRTLYEKEGTADEE</sequence>
<dbReference type="Proteomes" id="UP001529340">
    <property type="component" value="Unassembled WGS sequence"/>
</dbReference>
<keyword evidence="6 7" id="KW-0368">Histidine biosynthesis</keyword>
<feature type="binding site" evidence="7">
    <location>
        <position position="76"/>
    </location>
    <ligand>
        <name>Mg(2+)</name>
        <dbReference type="ChEBI" id="CHEBI:18420"/>
    </ligand>
</feature>
<comment type="subcellular location">
    <subcellularLocation>
        <location evidence="7">Cytoplasm</location>
    </subcellularLocation>
</comment>
<evidence type="ECO:0000313" key="10">
    <source>
        <dbReference type="Proteomes" id="UP001529340"/>
    </source>
</evidence>
<reference evidence="10" key="2">
    <citation type="submission" date="2023-06" db="EMBL/GenBank/DDBJ databases">
        <title>Identification and characterization of horizontal gene transfer across gut microbiota members of farm animals based on homology search.</title>
        <authorList>
            <person name="Zeman M."/>
            <person name="Kubasova T."/>
            <person name="Jahodarova E."/>
            <person name="Nykrynova M."/>
            <person name="Rychlik I."/>
        </authorList>
    </citation>
    <scope>NUCLEOTIDE SEQUENCE [LARGE SCALE GENOMIC DNA]</scope>
    <source>
        <strain evidence="10">ET39</strain>
    </source>
</reference>
<keyword evidence="7" id="KW-0862">Zinc</keyword>
<reference evidence="9 10" key="1">
    <citation type="submission" date="2023-06" db="EMBL/GenBank/DDBJ databases">
        <title>Identification and characterization of horizontal gene transfer across gut microbiota members of farm animals based on homology search.</title>
        <authorList>
            <person name="Schwarzerova J."/>
            <person name="Nykrynova M."/>
            <person name="Jureckova K."/>
            <person name="Cejkova D."/>
            <person name="Rychlik I."/>
        </authorList>
    </citation>
    <scope>NUCLEOTIDE SEQUENCE [LARGE SCALE GENOMIC DNA]</scope>
    <source>
        <strain evidence="9 10">ET39</strain>
    </source>
</reference>
<gene>
    <name evidence="7 9" type="primary">hisI</name>
    <name evidence="9" type="ORF">QUV96_02975</name>
</gene>
<dbReference type="PANTHER" id="PTHR42945">
    <property type="entry name" value="HISTIDINE BIOSYNTHESIS BIFUNCTIONAL PROTEIN"/>
    <property type="match status" value="1"/>
</dbReference>
<dbReference type="SUPFAM" id="SSF141734">
    <property type="entry name" value="HisI-like"/>
    <property type="match status" value="1"/>
</dbReference>
<comment type="cofactor">
    <cofactor evidence="7">
        <name>Zn(2+)</name>
        <dbReference type="ChEBI" id="CHEBI:29105"/>
    </cofactor>
    <text evidence="7">Binds 1 zinc ion per subunit.</text>
</comment>
<comment type="pathway">
    <text evidence="2 7">Amino-acid biosynthesis; L-histidine biosynthesis; L-histidine from 5-phospho-alpha-D-ribose 1-diphosphate: step 3/9.</text>
</comment>
<dbReference type="EC" id="3.5.4.19" evidence="7"/>